<evidence type="ECO:0000313" key="2">
    <source>
        <dbReference type="EMBL" id="OEJ99740.1"/>
    </source>
</evidence>
<dbReference type="OrthoDB" id="9778090at2"/>
<keyword evidence="3" id="KW-1185">Reference proteome</keyword>
<dbReference type="AlphaFoldDB" id="A0A1E5SKT8"/>
<sequence>MQRPDFTQINSGQEFNNWYWTKEEMVDICKMSHLPSNGSKFILRDRIMYALDHEGQVKNEEKKIRPNSTFNWAKAELSLATKITDNVSFGPNFRSFMSSQVDKKFSCHSDFMNWVKENVGATLQDAVLKWEELEERKKDPNFKRDIATNNMYCQYIRDFSAANPNAKFVDAKACWNKKRRMPMKNGFVRFEESDILLKD</sequence>
<organism evidence="2 3">
    <name type="scientific">Roseivirga misakiensis</name>
    <dbReference type="NCBI Taxonomy" id="1563681"/>
    <lineage>
        <taxon>Bacteria</taxon>
        <taxon>Pseudomonadati</taxon>
        <taxon>Bacteroidota</taxon>
        <taxon>Cytophagia</taxon>
        <taxon>Cytophagales</taxon>
        <taxon>Roseivirgaceae</taxon>
        <taxon>Roseivirga</taxon>
    </lineage>
</organism>
<proteinExistence type="predicted"/>
<dbReference type="InterPro" id="IPR045492">
    <property type="entry name" value="DUF6434"/>
</dbReference>
<evidence type="ECO:0000259" key="1">
    <source>
        <dbReference type="Pfam" id="PF20026"/>
    </source>
</evidence>
<dbReference type="EMBL" id="MDGQ01000005">
    <property type="protein sequence ID" value="OEJ99740.1"/>
    <property type="molecule type" value="Genomic_DNA"/>
</dbReference>
<reference evidence="2 3" key="1">
    <citation type="submission" date="2016-08" db="EMBL/GenBank/DDBJ databases">
        <title>Draft genome of Fabibacter sp. strain SK-8.</title>
        <authorList>
            <person name="Wong S.-K."/>
            <person name="Hamasaki K."/>
            <person name="Yoshizawa S."/>
        </authorList>
    </citation>
    <scope>NUCLEOTIDE SEQUENCE [LARGE SCALE GENOMIC DNA]</scope>
    <source>
        <strain evidence="2 3">SK-8</strain>
    </source>
</reference>
<dbReference type="Pfam" id="PF20026">
    <property type="entry name" value="DUF6434"/>
    <property type="match status" value="1"/>
</dbReference>
<protein>
    <recommendedName>
        <fullName evidence="1">DUF6434 domain-containing protein</fullName>
    </recommendedName>
</protein>
<dbReference type="STRING" id="1563681.BFP71_09230"/>
<feature type="domain" description="DUF6434" evidence="1">
    <location>
        <begin position="70"/>
        <end position="132"/>
    </location>
</feature>
<gene>
    <name evidence="2" type="ORF">BFP71_09230</name>
</gene>
<comment type="caution">
    <text evidence="2">The sequence shown here is derived from an EMBL/GenBank/DDBJ whole genome shotgun (WGS) entry which is preliminary data.</text>
</comment>
<dbReference type="Pfam" id="PF18953">
    <property type="entry name" value="SAP_new25"/>
    <property type="match status" value="1"/>
</dbReference>
<name>A0A1E5SKT8_9BACT</name>
<dbReference type="Proteomes" id="UP000095552">
    <property type="component" value="Unassembled WGS sequence"/>
</dbReference>
<dbReference type="RefSeq" id="WP_069835202.1">
    <property type="nucleotide sequence ID" value="NZ_MDGQ01000005.1"/>
</dbReference>
<accession>A0A1E5SKT8</accession>
<evidence type="ECO:0000313" key="3">
    <source>
        <dbReference type="Proteomes" id="UP000095552"/>
    </source>
</evidence>